<keyword evidence="1" id="KW-1133">Transmembrane helix</keyword>
<protein>
    <submittedName>
        <fullName evidence="3">Uncharacterized protein DUF2330</fullName>
    </submittedName>
</protein>
<evidence type="ECO:0000313" key="3">
    <source>
        <dbReference type="EMBL" id="PSL51736.1"/>
    </source>
</evidence>
<evidence type="ECO:0000256" key="1">
    <source>
        <dbReference type="SAM" id="Phobius"/>
    </source>
</evidence>
<feature type="chain" id="PRO_5039255006" evidence="2">
    <location>
        <begin position="29"/>
        <end position="347"/>
    </location>
</feature>
<gene>
    <name evidence="3" type="ORF">B0I31_11849</name>
</gene>
<name>A0A2P8HZS7_SACCR</name>
<evidence type="ECO:0000313" key="4">
    <source>
        <dbReference type="Proteomes" id="UP000241118"/>
    </source>
</evidence>
<feature type="transmembrane region" description="Helical" evidence="1">
    <location>
        <begin position="316"/>
        <end position="334"/>
    </location>
</feature>
<sequence length="347" mass="36827">MANGRMAIRMAAVLALVLAMVVGNPALSGACACGAFVANDKLDAVQETALVELTGRTESITLAVQARSEATQAAFLMPVPARARFEMADGELFAELDRISRPDVEVRRVTVDGEGGAPPGSAPGATVVDHVEIGPYEVAQLAGSDATAVTQWLGDNDFTLPTALGGALAPYLAEGWLVVAVRLAPTSGSLASGLPPMRLTFETDTPVYPMRLSATAERRQPLRLYVLADHRTDVSNPAPEGAAPELTFAGEVRPDPQYPTLSAALTGPRFLTRYDAELSPELITDDIRFTRSATDEPHRELVIVTEYVRSPWPDPAVLLILTALALAAGAVVIVRRRSAKRDAPTKP</sequence>
<feature type="signal peptide" evidence="2">
    <location>
        <begin position="1"/>
        <end position="28"/>
    </location>
</feature>
<keyword evidence="1" id="KW-0812">Transmembrane</keyword>
<dbReference type="AlphaFoldDB" id="A0A2P8HZS7"/>
<dbReference type="OrthoDB" id="275368at2"/>
<keyword evidence="4" id="KW-1185">Reference proteome</keyword>
<evidence type="ECO:0000256" key="2">
    <source>
        <dbReference type="SAM" id="SignalP"/>
    </source>
</evidence>
<accession>A0A2P8HZS7</accession>
<dbReference type="Pfam" id="PF10092">
    <property type="entry name" value="DUF2330"/>
    <property type="match status" value="1"/>
</dbReference>
<keyword evidence="1" id="KW-0472">Membrane</keyword>
<dbReference type="InterPro" id="IPR019283">
    <property type="entry name" value="DUF2330"/>
</dbReference>
<dbReference type="EMBL" id="PYAX01000018">
    <property type="protein sequence ID" value="PSL51736.1"/>
    <property type="molecule type" value="Genomic_DNA"/>
</dbReference>
<dbReference type="Proteomes" id="UP000241118">
    <property type="component" value="Unassembled WGS sequence"/>
</dbReference>
<proteinExistence type="predicted"/>
<comment type="caution">
    <text evidence="3">The sequence shown here is derived from an EMBL/GenBank/DDBJ whole genome shotgun (WGS) entry which is preliminary data.</text>
</comment>
<reference evidence="3 4" key="1">
    <citation type="submission" date="2018-03" db="EMBL/GenBank/DDBJ databases">
        <title>Genomic Encyclopedia of Type Strains, Phase III (KMG-III): the genomes of soil and plant-associated and newly described type strains.</title>
        <authorList>
            <person name="Whitman W."/>
        </authorList>
    </citation>
    <scope>NUCLEOTIDE SEQUENCE [LARGE SCALE GENOMIC DNA]</scope>
    <source>
        <strain evidence="3 4">CGMCC 4.7097</strain>
    </source>
</reference>
<organism evidence="3 4">
    <name type="scientific">Saccharothrix carnea</name>
    <dbReference type="NCBI Taxonomy" id="1280637"/>
    <lineage>
        <taxon>Bacteria</taxon>
        <taxon>Bacillati</taxon>
        <taxon>Actinomycetota</taxon>
        <taxon>Actinomycetes</taxon>
        <taxon>Pseudonocardiales</taxon>
        <taxon>Pseudonocardiaceae</taxon>
        <taxon>Saccharothrix</taxon>
    </lineage>
</organism>
<dbReference type="PROSITE" id="PS51257">
    <property type="entry name" value="PROKAR_LIPOPROTEIN"/>
    <property type="match status" value="1"/>
</dbReference>
<keyword evidence="2" id="KW-0732">Signal</keyword>